<sequence length="142" mass="15756">MDGASLTHLVSECLEDYKIKIPEGSGGAKNKRILIEKLWKQMRPDKPLRPDNGEVSTATVLKVLGNRTFSSARLQVKPPLRTRMVVAETKSVTKPVGKKDSRELKAESNLSFIPIKGDDRDRRKVETADATRSSVVGVRKSN</sequence>
<keyword evidence="3" id="KW-1185">Reference proteome</keyword>
<accession>A0A1D1UJW2</accession>
<protein>
    <submittedName>
        <fullName evidence="2">Uncharacterized protein</fullName>
    </submittedName>
</protein>
<gene>
    <name evidence="2" type="primary">RvY_01449-1</name>
    <name evidence="2" type="synonym">RvY_01449.1</name>
    <name evidence="2" type="ORF">RvY_01449</name>
</gene>
<feature type="region of interest" description="Disordered" evidence="1">
    <location>
        <begin position="117"/>
        <end position="142"/>
    </location>
</feature>
<dbReference type="Proteomes" id="UP000186922">
    <property type="component" value="Unassembled WGS sequence"/>
</dbReference>
<comment type="caution">
    <text evidence="2">The sequence shown here is derived from an EMBL/GenBank/DDBJ whole genome shotgun (WGS) entry which is preliminary data.</text>
</comment>
<organism evidence="2 3">
    <name type="scientific">Ramazzottius varieornatus</name>
    <name type="common">Water bear</name>
    <name type="synonym">Tardigrade</name>
    <dbReference type="NCBI Taxonomy" id="947166"/>
    <lineage>
        <taxon>Eukaryota</taxon>
        <taxon>Metazoa</taxon>
        <taxon>Ecdysozoa</taxon>
        <taxon>Tardigrada</taxon>
        <taxon>Eutardigrada</taxon>
        <taxon>Parachela</taxon>
        <taxon>Hypsibioidea</taxon>
        <taxon>Ramazzottiidae</taxon>
        <taxon>Ramazzottius</taxon>
    </lineage>
</organism>
<evidence type="ECO:0000313" key="2">
    <source>
        <dbReference type="EMBL" id="GAU88820.1"/>
    </source>
</evidence>
<reference evidence="2 3" key="1">
    <citation type="journal article" date="2016" name="Nat. Commun.">
        <title>Extremotolerant tardigrade genome and improved radiotolerance of human cultured cells by tardigrade-unique protein.</title>
        <authorList>
            <person name="Hashimoto T."/>
            <person name="Horikawa D.D."/>
            <person name="Saito Y."/>
            <person name="Kuwahara H."/>
            <person name="Kozuka-Hata H."/>
            <person name="Shin-I T."/>
            <person name="Minakuchi Y."/>
            <person name="Ohishi K."/>
            <person name="Motoyama A."/>
            <person name="Aizu T."/>
            <person name="Enomoto A."/>
            <person name="Kondo K."/>
            <person name="Tanaka S."/>
            <person name="Hara Y."/>
            <person name="Koshikawa S."/>
            <person name="Sagara H."/>
            <person name="Miura T."/>
            <person name="Yokobori S."/>
            <person name="Miyagawa K."/>
            <person name="Suzuki Y."/>
            <person name="Kubo T."/>
            <person name="Oyama M."/>
            <person name="Kohara Y."/>
            <person name="Fujiyama A."/>
            <person name="Arakawa K."/>
            <person name="Katayama T."/>
            <person name="Toyoda A."/>
            <person name="Kunieda T."/>
        </authorList>
    </citation>
    <scope>NUCLEOTIDE SEQUENCE [LARGE SCALE GENOMIC DNA]</scope>
    <source>
        <strain evidence="2 3">YOKOZUNA-1</strain>
    </source>
</reference>
<dbReference type="EMBL" id="BDGG01000001">
    <property type="protein sequence ID" value="GAU88820.1"/>
    <property type="molecule type" value="Genomic_DNA"/>
</dbReference>
<name>A0A1D1UJW2_RAMVA</name>
<dbReference type="AlphaFoldDB" id="A0A1D1UJW2"/>
<feature type="compositionally biased region" description="Basic and acidic residues" evidence="1">
    <location>
        <begin position="117"/>
        <end position="129"/>
    </location>
</feature>
<evidence type="ECO:0000313" key="3">
    <source>
        <dbReference type="Proteomes" id="UP000186922"/>
    </source>
</evidence>
<proteinExistence type="predicted"/>
<evidence type="ECO:0000256" key="1">
    <source>
        <dbReference type="SAM" id="MobiDB-lite"/>
    </source>
</evidence>